<protein>
    <submittedName>
        <fullName evidence="1">Uncharacterized protein</fullName>
    </submittedName>
</protein>
<dbReference type="RefSeq" id="WP_279360051.1">
    <property type="nucleotide sequence ID" value="NZ_JAMWDY010000004.1"/>
</dbReference>
<proteinExistence type="predicted"/>
<accession>A0A9X4P1F3</accession>
<comment type="caution">
    <text evidence="1">The sequence shown here is derived from an EMBL/GenBank/DDBJ whole genome shotgun (WGS) entry which is preliminary data.</text>
</comment>
<dbReference type="AlphaFoldDB" id="A0A9X4P1F3"/>
<organism evidence="1 2">
    <name type="scientific">Lactococcus formosensis</name>
    <dbReference type="NCBI Taxonomy" id="1281486"/>
    <lineage>
        <taxon>Bacteria</taxon>
        <taxon>Bacillati</taxon>
        <taxon>Bacillota</taxon>
        <taxon>Bacilli</taxon>
        <taxon>Lactobacillales</taxon>
        <taxon>Streptococcaceae</taxon>
        <taxon>Lactococcus</taxon>
    </lineage>
</organism>
<keyword evidence="2" id="KW-1185">Reference proteome</keyword>
<reference evidence="1" key="1">
    <citation type="submission" date="2022-06" db="EMBL/GenBank/DDBJ databases">
        <title>Lactococcus from bovine mastitis in China.</title>
        <authorList>
            <person name="Lin Y."/>
            <person name="Han B."/>
        </authorList>
    </citation>
    <scope>NUCLEOTIDE SEQUENCE</scope>
    <source>
        <strain evidence="1">Ningxia-I-26</strain>
    </source>
</reference>
<dbReference type="Proteomes" id="UP001153199">
    <property type="component" value="Unassembled WGS sequence"/>
</dbReference>
<gene>
    <name evidence="1" type="ORF">NF717_10105</name>
</gene>
<evidence type="ECO:0000313" key="2">
    <source>
        <dbReference type="Proteomes" id="UP001153199"/>
    </source>
</evidence>
<dbReference type="EMBL" id="JAMWFV010000020">
    <property type="protein sequence ID" value="MDG6145995.1"/>
    <property type="molecule type" value="Genomic_DNA"/>
</dbReference>
<sequence>MIDKEVRRGYKKTFIKGDRVTRNVAGPYAGIPGTIIGKSQAQYGLINDVRYSFRLDASDIIISEYSKYILYYDDEQQQAITS</sequence>
<evidence type="ECO:0000313" key="1">
    <source>
        <dbReference type="EMBL" id="MDG6145995.1"/>
    </source>
</evidence>
<name>A0A9X4P1F3_9LACT</name>